<gene>
    <name evidence="3" type="ORF">AVDCRST_MAG72-2569</name>
</gene>
<dbReference type="PANTHER" id="PTHR42993:SF1">
    <property type="entry name" value="MAOC-LIKE DEHYDRATASE DOMAIN-CONTAINING PROTEIN"/>
    <property type="match status" value="1"/>
</dbReference>
<sequence>MRVITSFDELTKAVGDELGTTEWLEVTQERVDAFAEATGDHQWIHVDVERARSGPFGGTIAHGYLTLALIPQFMPQLLSLETPGARLNYGVNKVRFPSPVKVGARVRGTATIADVSDVPAGKQMVTRWVIEVEGEDKPACVAETVVLLLQ</sequence>
<dbReference type="SUPFAM" id="SSF54637">
    <property type="entry name" value="Thioesterase/thiol ester dehydrase-isomerase"/>
    <property type="match status" value="1"/>
</dbReference>
<comment type="similarity">
    <text evidence="1">Belongs to the enoyl-CoA hydratase/isomerase family.</text>
</comment>
<dbReference type="InterPro" id="IPR029069">
    <property type="entry name" value="HotDog_dom_sf"/>
</dbReference>
<dbReference type="Gene3D" id="3.10.129.10">
    <property type="entry name" value="Hotdog Thioesterase"/>
    <property type="match status" value="1"/>
</dbReference>
<reference evidence="3" key="1">
    <citation type="submission" date="2020-02" db="EMBL/GenBank/DDBJ databases">
        <authorList>
            <person name="Meier V. D."/>
        </authorList>
    </citation>
    <scope>NUCLEOTIDE SEQUENCE</scope>
    <source>
        <strain evidence="3">AVDCRST_MAG72</strain>
    </source>
</reference>
<dbReference type="CDD" id="cd03450">
    <property type="entry name" value="NodN"/>
    <property type="match status" value="1"/>
</dbReference>
<name>A0A6J4MQI3_9ACTN</name>
<proteinExistence type="inferred from homology"/>
<evidence type="ECO:0000313" key="3">
    <source>
        <dbReference type="EMBL" id="CAA9364387.1"/>
    </source>
</evidence>
<dbReference type="PANTHER" id="PTHR42993">
    <property type="entry name" value="MAOC-LIKE DEHYDRATASE DOMAIN-CONTAINING PROTEIN"/>
    <property type="match status" value="1"/>
</dbReference>
<dbReference type="InterPro" id="IPR002539">
    <property type="entry name" value="MaoC-like_dom"/>
</dbReference>
<accession>A0A6J4MQI3</accession>
<evidence type="ECO:0000256" key="1">
    <source>
        <dbReference type="ARBA" id="ARBA00005254"/>
    </source>
</evidence>
<dbReference type="Pfam" id="PF01575">
    <property type="entry name" value="MaoC_dehydratas"/>
    <property type="match status" value="1"/>
</dbReference>
<feature type="domain" description="MaoC-like" evidence="2">
    <location>
        <begin position="12"/>
        <end position="127"/>
    </location>
</feature>
<evidence type="ECO:0000259" key="2">
    <source>
        <dbReference type="Pfam" id="PF01575"/>
    </source>
</evidence>
<dbReference type="InterPro" id="IPR039375">
    <property type="entry name" value="NodN-like"/>
</dbReference>
<dbReference type="AlphaFoldDB" id="A0A6J4MQI3"/>
<protein>
    <submittedName>
        <fullName evidence="3">Acyl dehydratase</fullName>
    </submittedName>
</protein>
<organism evidence="3">
    <name type="scientific">uncultured Nocardioidaceae bacterium</name>
    <dbReference type="NCBI Taxonomy" id="253824"/>
    <lineage>
        <taxon>Bacteria</taxon>
        <taxon>Bacillati</taxon>
        <taxon>Actinomycetota</taxon>
        <taxon>Actinomycetes</taxon>
        <taxon>Propionibacteriales</taxon>
        <taxon>Nocardioidaceae</taxon>
        <taxon>environmental samples</taxon>
    </lineage>
</organism>
<dbReference type="EMBL" id="CADCUJ010000107">
    <property type="protein sequence ID" value="CAA9364387.1"/>
    <property type="molecule type" value="Genomic_DNA"/>
</dbReference>